<evidence type="ECO:0000256" key="3">
    <source>
        <dbReference type="ARBA" id="ARBA00023143"/>
    </source>
</evidence>
<dbReference type="InterPro" id="IPR046358">
    <property type="entry name" value="Flagellin_C"/>
</dbReference>
<sequence length="307" mass="32901">MRISTGQSWNNALSNLMQAQTRQNQANEQLQTGKVATNLGGYGRSAEIVASYQSSITRIEGYLSVNQTVSDRLDTQNIALERMGEGTEGARQTILDALANGNANTMMQALNADFAAVVDGLNFKHQGQYLFGGGKDDTPPVNIATINDVGALANVADAFDNGTIKKSSQIDATTKLETGMLAGDLGTEVMQIYKDLYDYHNSANGPLDGELNDAQQAFLSGISSRFSTAYNNVLEQTSLNGSYQNRVENSATSLEAQSTSLQGLLVDRTKVDPAEAYTKLEQAQIAVQASAQVVANLSQTTLLDLLR</sequence>
<organism evidence="7 8">
    <name type="scientific">Asticcacaulis machinosus</name>
    <dbReference type="NCBI Taxonomy" id="2984211"/>
    <lineage>
        <taxon>Bacteria</taxon>
        <taxon>Pseudomonadati</taxon>
        <taxon>Pseudomonadota</taxon>
        <taxon>Alphaproteobacteria</taxon>
        <taxon>Caulobacterales</taxon>
        <taxon>Caulobacteraceae</taxon>
        <taxon>Asticcacaulis</taxon>
    </lineage>
</organism>
<name>A0ABT5HJ30_9CAUL</name>
<dbReference type="InterPro" id="IPR001492">
    <property type="entry name" value="Flagellin"/>
</dbReference>
<evidence type="ECO:0000256" key="4">
    <source>
        <dbReference type="RuleBase" id="RU362073"/>
    </source>
</evidence>
<evidence type="ECO:0000313" key="7">
    <source>
        <dbReference type="EMBL" id="MDC7676251.1"/>
    </source>
</evidence>
<protein>
    <recommendedName>
        <fullName evidence="4">Flagellin</fullName>
    </recommendedName>
</protein>
<dbReference type="Gene3D" id="1.20.1330.10">
    <property type="entry name" value="f41 fragment of flagellin, N-terminal domain"/>
    <property type="match status" value="1"/>
</dbReference>
<keyword evidence="7" id="KW-0969">Cilium</keyword>
<evidence type="ECO:0000259" key="6">
    <source>
        <dbReference type="Pfam" id="PF00700"/>
    </source>
</evidence>
<keyword evidence="3 4" id="KW-0975">Bacterial flagellum</keyword>
<dbReference type="RefSeq" id="WP_272744597.1">
    <property type="nucleotide sequence ID" value="NZ_JAQQKV010000002.1"/>
</dbReference>
<keyword evidence="8" id="KW-1185">Reference proteome</keyword>
<reference evidence="7 8" key="1">
    <citation type="submission" date="2023-01" db="EMBL/GenBank/DDBJ databases">
        <title>Novel species of the genus Asticcacaulis isolated from rivers.</title>
        <authorList>
            <person name="Lu H."/>
        </authorList>
    </citation>
    <scope>NUCLEOTIDE SEQUENCE [LARGE SCALE GENOMIC DNA]</scope>
    <source>
        <strain evidence="7 8">LKC15W</strain>
    </source>
</reference>
<proteinExistence type="inferred from homology"/>
<gene>
    <name evidence="7" type="ORF">PQU98_08925</name>
</gene>
<comment type="caution">
    <text evidence="7">The sequence shown here is derived from an EMBL/GenBank/DDBJ whole genome shotgun (WGS) entry which is preliminary data.</text>
</comment>
<dbReference type="PANTHER" id="PTHR42792">
    <property type="entry name" value="FLAGELLIN"/>
    <property type="match status" value="1"/>
</dbReference>
<dbReference type="EMBL" id="JAQQKV010000002">
    <property type="protein sequence ID" value="MDC7676251.1"/>
    <property type="molecule type" value="Genomic_DNA"/>
</dbReference>
<dbReference type="Pfam" id="PF00700">
    <property type="entry name" value="Flagellin_C"/>
    <property type="match status" value="1"/>
</dbReference>
<evidence type="ECO:0000259" key="5">
    <source>
        <dbReference type="Pfam" id="PF00669"/>
    </source>
</evidence>
<feature type="domain" description="Flagellin C-terminal" evidence="6">
    <location>
        <begin position="228"/>
        <end position="306"/>
    </location>
</feature>
<keyword evidence="7" id="KW-0966">Cell projection</keyword>
<feature type="domain" description="Flagellin N-terminal" evidence="5">
    <location>
        <begin position="3"/>
        <end position="133"/>
    </location>
</feature>
<dbReference type="Pfam" id="PF00669">
    <property type="entry name" value="Flagellin_N"/>
    <property type="match status" value="1"/>
</dbReference>
<comment type="similarity">
    <text evidence="1 4">Belongs to the bacterial flagellin family.</text>
</comment>
<dbReference type="Proteomes" id="UP001218579">
    <property type="component" value="Unassembled WGS sequence"/>
</dbReference>
<dbReference type="SUPFAM" id="SSF64518">
    <property type="entry name" value="Phase 1 flagellin"/>
    <property type="match status" value="1"/>
</dbReference>
<dbReference type="InterPro" id="IPR001029">
    <property type="entry name" value="Flagellin_N"/>
</dbReference>
<keyword evidence="7" id="KW-0282">Flagellum</keyword>
<comment type="function">
    <text evidence="4">Flagellin is the subunit protein which polymerizes to form the filaments of bacterial flagella.</text>
</comment>
<comment type="subunit">
    <text evidence="2">In C.crescentus, the flagellar filament is composed of multiple flagellins of 29 kDa; 27 kDa and 25 kDa.</text>
</comment>
<evidence type="ECO:0000256" key="1">
    <source>
        <dbReference type="ARBA" id="ARBA00005709"/>
    </source>
</evidence>
<keyword evidence="4" id="KW-0964">Secreted</keyword>
<accession>A0ABT5HJ30</accession>
<evidence type="ECO:0000256" key="2">
    <source>
        <dbReference type="ARBA" id="ARBA00011829"/>
    </source>
</evidence>
<evidence type="ECO:0000313" key="8">
    <source>
        <dbReference type="Proteomes" id="UP001218579"/>
    </source>
</evidence>
<dbReference type="PANTHER" id="PTHR42792:SF1">
    <property type="entry name" value="FLAGELLAR HOOK-ASSOCIATED PROTEIN 3"/>
    <property type="match status" value="1"/>
</dbReference>
<comment type="subcellular location">
    <subcellularLocation>
        <location evidence="4">Secreted</location>
    </subcellularLocation>
    <subcellularLocation>
        <location evidence="4">Bacterial flagellum</location>
    </subcellularLocation>
</comment>